<dbReference type="Pfam" id="PF07521">
    <property type="entry name" value="RMMBL"/>
    <property type="match status" value="1"/>
</dbReference>
<dbReference type="InterPro" id="IPR036866">
    <property type="entry name" value="RibonucZ/Hydroxyglut_hydro"/>
</dbReference>
<proteinExistence type="predicted"/>
<dbReference type="InterPro" id="IPR050698">
    <property type="entry name" value="MBL"/>
</dbReference>
<dbReference type="Proteomes" id="UP001317532">
    <property type="component" value="Chromosome"/>
</dbReference>
<evidence type="ECO:0000259" key="3">
    <source>
        <dbReference type="SMART" id="SM01027"/>
    </source>
</evidence>
<keyword evidence="1" id="KW-0378">Hydrolase</keyword>
<accession>A0AAN2C910</accession>
<dbReference type="PANTHER" id="PTHR11203:SF37">
    <property type="entry name" value="INTEGRATOR COMPLEX SUBUNIT 11"/>
    <property type="match status" value="1"/>
</dbReference>
<dbReference type="Pfam" id="PF10996">
    <property type="entry name" value="Beta-Casp"/>
    <property type="match status" value="1"/>
</dbReference>
<sequence length="457" mass="48510">MADLTFVGAAGVVTGSKHLLTTHGKHVFVDCGLFQGTADVTALNSAPLPIAPRDVDAVAITHGHLDHVGYLPKLVRDGYRGSIFCTPPTAGLIEIVLEDAAHLQTHLHDRGYHREAGALPPLYDEDDVAQVLRQLRTVPLETEFDVCGVTMRYRNAGHILGSAFVDAHVEGARVIFSGDLGRYGRPLLDDPAPLDTADVVVMEATYGDRVHPADPLGEFESALAAGIARGGTIVIPAFAVERTQDILLSIGVLQGTNPAIAAVPVHLDSPMAIKVDALFAQFPDAHKPIPQSPGPFGCRNLQVYVTTDESKQLNALQGPAIVIASSGMATGGRILHHLHNHLGDPRATILVCGYQSPGTLGNLLVHGCRQVRIFGDMLRVQAAIVNLAGYSAHADQAELLRWLGTLSSSPRVYAVHGDPDVVQTFCGVVASRLHFQAEPAERGMTVTIGAAQPASHT</sequence>
<dbReference type="Pfam" id="PF00753">
    <property type="entry name" value="Lactamase_B"/>
    <property type="match status" value="1"/>
</dbReference>
<dbReference type="InterPro" id="IPR011108">
    <property type="entry name" value="RMMBL"/>
</dbReference>
<dbReference type="KEGG" id="vab:WPS_11100"/>
<evidence type="ECO:0000313" key="5">
    <source>
        <dbReference type="Proteomes" id="UP001317532"/>
    </source>
</evidence>
<organism evidence="4 5">
    <name type="scientific">Vulcanimicrobium alpinum</name>
    <dbReference type="NCBI Taxonomy" id="3016050"/>
    <lineage>
        <taxon>Bacteria</taxon>
        <taxon>Bacillati</taxon>
        <taxon>Vulcanimicrobiota</taxon>
        <taxon>Vulcanimicrobiia</taxon>
        <taxon>Vulcanimicrobiales</taxon>
        <taxon>Vulcanimicrobiaceae</taxon>
        <taxon>Vulcanimicrobium</taxon>
    </lineage>
</organism>
<name>A0AAN2C910_UNVUL</name>
<keyword evidence="5" id="KW-1185">Reference proteome</keyword>
<feature type="domain" description="Metallo-beta-lactamase" evidence="2">
    <location>
        <begin position="14"/>
        <end position="214"/>
    </location>
</feature>
<dbReference type="GO" id="GO:0004521">
    <property type="term" value="F:RNA endonuclease activity"/>
    <property type="evidence" value="ECO:0007669"/>
    <property type="project" value="TreeGrafter"/>
</dbReference>
<dbReference type="PANTHER" id="PTHR11203">
    <property type="entry name" value="CLEAVAGE AND POLYADENYLATION SPECIFICITY FACTOR FAMILY MEMBER"/>
    <property type="match status" value="1"/>
</dbReference>
<dbReference type="SUPFAM" id="SSF56281">
    <property type="entry name" value="Metallo-hydrolase/oxidoreductase"/>
    <property type="match status" value="1"/>
</dbReference>
<dbReference type="EMBL" id="AP025523">
    <property type="protein sequence ID" value="BDE05834.1"/>
    <property type="molecule type" value="Genomic_DNA"/>
</dbReference>
<dbReference type="SMART" id="SM00849">
    <property type="entry name" value="Lactamase_B"/>
    <property type="match status" value="1"/>
</dbReference>
<evidence type="ECO:0000259" key="2">
    <source>
        <dbReference type="SMART" id="SM00849"/>
    </source>
</evidence>
<feature type="domain" description="Beta-Casp" evidence="3">
    <location>
        <begin position="243"/>
        <end position="364"/>
    </location>
</feature>
<gene>
    <name evidence="4" type="ORF">WPS_11100</name>
</gene>
<dbReference type="CDD" id="cd16295">
    <property type="entry name" value="TTHA0252-CPSF-like_MBL-fold"/>
    <property type="match status" value="1"/>
</dbReference>
<dbReference type="RefSeq" id="WP_317996852.1">
    <property type="nucleotide sequence ID" value="NZ_AP025523.1"/>
</dbReference>
<dbReference type="InterPro" id="IPR022712">
    <property type="entry name" value="Beta_Casp"/>
</dbReference>
<dbReference type="InterPro" id="IPR001279">
    <property type="entry name" value="Metallo-B-lactamas"/>
</dbReference>
<evidence type="ECO:0000313" key="4">
    <source>
        <dbReference type="EMBL" id="BDE05834.1"/>
    </source>
</evidence>
<evidence type="ECO:0000256" key="1">
    <source>
        <dbReference type="ARBA" id="ARBA00022801"/>
    </source>
</evidence>
<dbReference type="Gene3D" id="3.40.50.10890">
    <property type="match status" value="1"/>
</dbReference>
<reference evidence="4 5" key="1">
    <citation type="journal article" date="2022" name="ISME Commun">
        <title>Vulcanimicrobium alpinus gen. nov. sp. nov., the first cultivated representative of the candidate phylum 'Eremiobacterota', is a metabolically versatile aerobic anoxygenic phototroph.</title>
        <authorList>
            <person name="Yabe S."/>
            <person name="Muto K."/>
            <person name="Abe K."/>
            <person name="Yokota A."/>
            <person name="Staudigel H."/>
            <person name="Tebo B.M."/>
        </authorList>
    </citation>
    <scope>NUCLEOTIDE SEQUENCE [LARGE SCALE GENOMIC DNA]</scope>
    <source>
        <strain evidence="4 5">WC8-2</strain>
    </source>
</reference>
<protein>
    <submittedName>
        <fullName evidence="4">MBL fold metallo-hydrolase</fullName>
    </submittedName>
</protein>
<dbReference type="GO" id="GO:0016787">
    <property type="term" value="F:hydrolase activity"/>
    <property type="evidence" value="ECO:0007669"/>
    <property type="project" value="UniProtKB-KW"/>
</dbReference>
<dbReference type="Gene3D" id="3.60.15.10">
    <property type="entry name" value="Ribonuclease Z/Hydroxyacylglutathione hydrolase-like"/>
    <property type="match status" value="1"/>
</dbReference>
<dbReference type="SMART" id="SM01027">
    <property type="entry name" value="Beta-Casp"/>
    <property type="match status" value="1"/>
</dbReference>
<dbReference type="AlphaFoldDB" id="A0AAN2C910"/>